<dbReference type="InterPro" id="IPR036928">
    <property type="entry name" value="AS_sf"/>
</dbReference>
<feature type="domain" description="Amidase" evidence="2">
    <location>
        <begin position="29"/>
        <end position="454"/>
    </location>
</feature>
<name>A0A6L9QVY2_9ACTN</name>
<dbReference type="RefSeq" id="WP_163063270.1">
    <property type="nucleotide sequence ID" value="NZ_JAAGLI010001087.1"/>
</dbReference>
<comment type="similarity">
    <text evidence="1">Belongs to the amidase family.</text>
</comment>
<protein>
    <submittedName>
        <fullName evidence="3">Amidase</fullName>
    </submittedName>
</protein>
<dbReference type="Proteomes" id="UP000475532">
    <property type="component" value="Unassembled WGS sequence"/>
</dbReference>
<evidence type="ECO:0000256" key="1">
    <source>
        <dbReference type="ARBA" id="ARBA00009199"/>
    </source>
</evidence>
<evidence type="ECO:0000259" key="2">
    <source>
        <dbReference type="Pfam" id="PF01425"/>
    </source>
</evidence>
<dbReference type="Pfam" id="PF01425">
    <property type="entry name" value="Amidase"/>
    <property type="match status" value="1"/>
</dbReference>
<accession>A0A6L9QVY2</accession>
<evidence type="ECO:0000313" key="4">
    <source>
        <dbReference type="Proteomes" id="UP000475532"/>
    </source>
</evidence>
<sequence>MDVSGDAMLDLGAAGLAAAVRDGRADPVDIVDTALARIERVNPALNAFCTVDAAGARAAAADLARRRRAGEPLGPLAGVPIAVKDLLFTAGMRMCAGSPAYRDFVPDTDDVAVARARAADAVIIGKTNVPELGYSGTSDNPLFGPTANPWDTALEAGGSSAGSAAAVAAGCVPVGIGSDAAGSIRLPAAFCGVVGLKPTMGRVPLHPGCRDPRLPGLSSFESLEHVGPMSRSVEDAALLLSVIGGPDPRDRLALPDWDPASVLGLDPSVKGLRVGFTRDFGYAEVDPAVLAFFDAAVRSFEEDLGCQVEEVRPEWPDPGPHLWALVAGVTDLEGMRRLVDEHADAMSPHIVEMARTDWRLSDFTTACRVRQEVTRDMNRLTERYDLLLSPAAAVLPFAVGLAAPPDGPQDWTPFALPMNLTGQPAASVPCGWTPQGLPVGLQIAGRRFEDATVLRACAAYEAAHPWISKYREIRGPQAGPPAGGGA</sequence>
<comment type="caution">
    <text evidence="3">The sequence shown here is derived from an EMBL/GenBank/DDBJ whole genome shotgun (WGS) entry which is preliminary data.</text>
</comment>
<dbReference type="PANTHER" id="PTHR11895">
    <property type="entry name" value="TRANSAMIDASE"/>
    <property type="match status" value="1"/>
</dbReference>
<gene>
    <name evidence="3" type="ORF">G3I70_40545</name>
</gene>
<organism evidence="3 4">
    <name type="scientific">Actinomadura bangladeshensis</name>
    <dbReference type="NCBI Taxonomy" id="453573"/>
    <lineage>
        <taxon>Bacteria</taxon>
        <taxon>Bacillati</taxon>
        <taxon>Actinomycetota</taxon>
        <taxon>Actinomycetes</taxon>
        <taxon>Streptosporangiales</taxon>
        <taxon>Thermomonosporaceae</taxon>
        <taxon>Actinomadura</taxon>
    </lineage>
</organism>
<proteinExistence type="inferred from homology"/>
<dbReference type="EMBL" id="JAAGLI010001087">
    <property type="protein sequence ID" value="NEA28743.1"/>
    <property type="molecule type" value="Genomic_DNA"/>
</dbReference>
<dbReference type="GO" id="GO:0003824">
    <property type="term" value="F:catalytic activity"/>
    <property type="evidence" value="ECO:0007669"/>
    <property type="project" value="InterPro"/>
</dbReference>
<dbReference type="AlphaFoldDB" id="A0A6L9QVY2"/>
<dbReference type="SUPFAM" id="SSF75304">
    <property type="entry name" value="Amidase signature (AS) enzymes"/>
    <property type="match status" value="1"/>
</dbReference>
<evidence type="ECO:0000313" key="3">
    <source>
        <dbReference type="EMBL" id="NEA28743.1"/>
    </source>
</evidence>
<dbReference type="Gene3D" id="3.90.1300.10">
    <property type="entry name" value="Amidase signature (AS) domain"/>
    <property type="match status" value="1"/>
</dbReference>
<dbReference type="InterPro" id="IPR023631">
    <property type="entry name" value="Amidase_dom"/>
</dbReference>
<dbReference type="PANTHER" id="PTHR11895:SF7">
    <property type="entry name" value="GLUTAMYL-TRNA(GLN) AMIDOTRANSFERASE SUBUNIT A, MITOCHONDRIAL"/>
    <property type="match status" value="1"/>
</dbReference>
<dbReference type="InterPro" id="IPR000120">
    <property type="entry name" value="Amidase"/>
</dbReference>
<reference evidence="3 4" key="1">
    <citation type="submission" date="2020-01" db="EMBL/GenBank/DDBJ databases">
        <title>Insect and environment-associated Actinomycetes.</title>
        <authorList>
            <person name="Currrie C."/>
            <person name="Chevrette M."/>
            <person name="Carlson C."/>
            <person name="Stubbendieck R."/>
            <person name="Wendt-Pienkowski E."/>
        </authorList>
    </citation>
    <scope>NUCLEOTIDE SEQUENCE [LARGE SCALE GENOMIC DNA]</scope>
    <source>
        <strain evidence="3 4">SID10258</strain>
    </source>
</reference>